<dbReference type="InterPro" id="IPR000089">
    <property type="entry name" value="Biotin_lipoyl"/>
</dbReference>
<evidence type="ECO:0000313" key="6">
    <source>
        <dbReference type="EMBL" id="EPR39681.1"/>
    </source>
</evidence>
<dbReference type="Pfam" id="PF01597">
    <property type="entry name" value="GCV_H"/>
    <property type="match status" value="1"/>
</dbReference>
<dbReference type="SUPFAM" id="SSF51230">
    <property type="entry name" value="Single hybrid motif"/>
    <property type="match status" value="1"/>
</dbReference>
<proteinExistence type="inferred from homology"/>
<comment type="function">
    <text evidence="3">The glycine cleavage system catalyzes the degradation of glycine. The H protein shuttles the methylamine group of glycine from the P protein to the T protein.</text>
</comment>
<dbReference type="InterPro" id="IPR003016">
    <property type="entry name" value="2-oxoA_DH_lipoyl-BS"/>
</dbReference>
<gene>
    <name evidence="3" type="primary">gcvH</name>
    <name evidence="6" type="ORF">dsmv_2529</name>
</gene>
<dbReference type="PROSITE" id="PS00189">
    <property type="entry name" value="LIPOYL"/>
    <property type="match status" value="1"/>
</dbReference>
<protein>
    <recommendedName>
        <fullName evidence="3">Glycine cleavage system H protein</fullName>
    </recommendedName>
</protein>
<reference evidence="6 7" key="1">
    <citation type="journal article" date="2013" name="Genome Announc.">
        <title>Draft genome sequences for three mercury-methylating, sulfate-reducing bacteria.</title>
        <authorList>
            <person name="Brown S.D."/>
            <person name="Hurt R.A.Jr."/>
            <person name="Gilmour C.C."/>
            <person name="Elias D.A."/>
        </authorList>
    </citation>
    <scope>NUCLEOTIDE SEQUENCE [LARGE SCALE GENOMIC DNA]</scope>
    <source>
        <strain evidence="6 7">DSM 2059</strain>
    </source>
</reference>
<dbReference type="GO" id="GO:0019464">
    <property type="term" value="P:glycine decarboxylation via glycine cleavage system"/>
    <property type="evidence" value="ECO:0007669"/>
    <property type="project" value="UniProtKB-UniRule"/>
</dbReference>
<dbReference type="InterPro" id="IPR002930">
    <property type="entry name" value="GCV_H"/>
</dbReference>
<dbReference type="InterPro" id="IPR033753">
    <property type="entry name" value="GCV_H/Fam206"/>
</dbReference>
<dbReference type="STRING" id="897.B2D07_19250"/>
<dbReference type="EMBL" id="ATHJ01000088">
    <property type="protein sequence ID" value="EPR39681.1"/>
    <property type="molecule type" value="Genomic_DNA"/>
</dbReference>
<feature type="modified residue" description="N6-lipoyllysine" evidence="3 4">
    <location>
        <position position="70"/>
    </location>
</feature>
<accession>S7TRS4</accession>
<evidence type="ECO:0000256" key="3">
    <source>
        <dbReference type="HAMAP-Rule" id="MF_00272"/>
    </source>
</evidence>
<comment type="caution">
    <text evidence="6">The sequence shown here is derived from an EMBL/GenBank/DDBJ whole genome shotgun (WGS) entry which is preliminary data.</text>
</comment>
<dbReference type="Gene3D" id="2.40.50.100">
    <property type="match status" value="1"/>
</dbReference>
<evidence type="ECO:0000256" key="2">
    <source>
        <dbReference type="ARBA" id="ARBA00022823"/>
    </source>
</evidence>
<evidence type="ECO:0000313" key="7">
    <source>
        <dbReference type="Proteomes" id="UP000014977"/>
    </source>
</evidence>
<dbReference type="GO" id="GO:0009249">
    <property type="term" value="P:protein lipoylation"/>
    <property type="evidence" value="ECO:0007669"/>
    <property type="project" value="TreeGrafter"/>
</dbReference>
<evidence type="ECO:0000256" key="4">
    <source>
        <dbReference type="PIRSR" id="PIRSR617453-50"/>
    </source>
</evidence>
<evidence type="ECO:0000256" key="1">
    <source>
        <dbReference type="ARBA" id="ARBA00009249"/>
    </source>
</evidence>
<comment type="subunit">
    <text evidence="3">The glycine cleavage system is composed of four proteins: P, T, L and H.</text>
</comment>
<dbReference type="GO" id="GO:0005737">
    <property type="term" value="C:cytoplasm"/>
    <property type="evidence" value="ECO:0007669"/>
    <property type="project" value="TreeGrafter"/>
</dbReference>
<organism evidence="6 7">
    <name type="scientific">Desulfococcus multivorans DSM 2059</name>
    <dbReference type="NCBI Taxonomy" id="1121405"/>
    <lineage>
        <taxon>Bacteria</taxon>
        <taxon>Pseudomonadati</taxon>
        <taxon>Thermodesulfobacteriota</taxon>
        <taxon>Desulfobacteria</taxon>
        <taxon>Desulfobacterales</taxon>
        <taxon>Desulfococcaceae</taxon>
        <taxon>Desulfococcus</taxon>
    </lineage>
</organism>
<dbReference type="PANTHER" id="PTHR11715">
    <property type="entry name" value="GLYCINE CLEAVAGE SYSTEM H PROTEIN"/>
    <property type="match status" value="1"/>
</dbReference>
<comment type="cofactor">
    <cofactor evidence="3">
        <name>(R)-lipoate</name>
        <dbReference type="ChEBI" id="CHEBI:83088"/>
    </cofactor>
    <text evidence="3">Binds 1 lipoyl cofactor covalently.</text>
</comment>
<dbReference type="PANTHER" id="PTHR11715:SF3">
    <property type="entry name" value="GLYCINE CLEAVAGE SYSTEM H PROTEIN-RELATED"/>
    <property type="match status" value="1"/>
</dbReference>
<evidence type="ECO:0000259" key="5">
    <source>
        <dbReference type="PROSITE" id="PS50968"/>
    </source>
</evidence>
<dbReference type="InterPro" id="IPR017453">
    <property type="entry name" value="GCV_H_sub"/>
</dbReference>
<keyword evidence="2 3" id="KW-0450">Lipoyl</keyword>
<dbReference type="Proteomes" id="UP000014977">
    <property type="component" value="Unassembled WGS sequence"/>
</dbReference>
<dbReference type="HAMAP" id="MF_00272">
    <property type="entry name" value="GcvH"/>
    <property type="match status" value="1"/>
</dbReference>
<comment type="similarity">
    <text evidence="1 3">Belongs to the GcvH family.</text>
</comment>
<feature type="domain" description="Lipoyl-binding" evidence="5">
    <location>
        <begin position="29"/>
        <end position="111"/>
    </location>
</feature>
<dbReference type="PATRIC" id="fig|1121405.3.peg.2180"/>
<dbReference type="GO" id="GO:0005960">
    <property type="term" value="C:glycine cleavage complex"/>
    <property type="evidence" value="ECO:0007669"/>
    <property type="project" value="InterPro"/>
</dbReference>
<keyword evidence="7" id="KW-1185">Reference proteome</keyword>
<name>S7TRS4_DESML</name>
<dbReference type="AlphaFoldDB" id="S7TRS4"/>
<dbReference type="RefSeq" id="WP_020877286.1">
    <property type="nucleotide sequence ID" value="NZ_ATHJ01000088.1"/>
</dbReference>
<dbReference type="NCBIfam" id="NF002270">
    <property type="entry name" value="PRK01202.1"/>
    <property type="match status" value="1"/>
</dbReference>
<dbReference type="eggNOG" id="COG0509">
    <property type="taxonomic scope" value="Bacteria"/>
</dbReference>
<dbReference type="InterPro" id="IPR011053">
    <property type="entry name" value="Single_hybrid_motif"/>
</dbReference>
<sequence>MAKELNEIILKDGYKYAKDHEWAKKTGDTVKIGITDYAQDQLGDIVFVELPEVDAEFRKGDEFGTLESTKAVSELYMPVGGRVVAVNDTLSDEPERVNRSPYDDGWMIEIAPADPAEFEALMDRDAYFDMLKGL</sequence>
<dbReference type="PROSITE" id="PS50968">
    <property type="entry name" value="BIOTINYL_LIPOYL"/>
    <property type="match status" value="1"/>
</dbReference>
<dbReference type="NCBIfam" id="TIGR00527">
    <property type="entry name" value="gcvH"/>
    <property type="match status" value="1"/>
</dbReference>
<dbReference type="CDD" id="cd06848">
    <property type="entry name" value="GCS_H"/>
    <property type="match status" value="1"/>
</dbReference>